<comment type="caution">
    <text evidence="1">The sequence shown here is derived from an EMBL/GenBank/DDBJ whole genome shotgun (WGS) entry which is preliminary data.</text>
</comment>
<sequence length="656" mass="75744">MKNKEIVDVFKNRGNNWFGENNESDCFAGNIPANVRNDVRNNFGISFDEEILFVRDTGFWNLRDQGLVITDEAIYCIPDNDNPEQKIYIPWSSMHQVRFKDLVMNINADFTDGSSECPIHVSYFVKSDNEDTQSRVGNKIADLLNKALDVFKPAKDPGEAALDEFFELMDQGKDNDTLLNFALDAYYKYPDTVAFCYWIAVLYGVKEEYYKALDYLDKGISQVEVGSPSYVHFNYRKYSTYELNLHDIPNARKYCFETYKYATDEKVIGQEGVNIKDDSDSDFKKYERAFSDMFLSQPYNDRKVLMPVREYVDLDQTYISVINIKNLPSITFPIGHPVANQLYIGHPYLPQKYIPFENYQLEFIEDKVREFCQIAQSLGAVEISIETENSSQSNSSRNYSSNIDGGIDYKVSSAKGGLKRDGSRNLIEEISQAINLHQTFAPTKQPCLPDNTVWYQNEPSWKRLYEQRMNGGLTQHEERIETRKSQVVDNHELQEVKAELQHLFAVANLNWNSSLDEKFSQQENAVLSIKVRFAPIESLGQLSNGSTKNSSINNAFSIKEQEYLTSLKEFLEDDTELSPRERKMLDRIRQSLGISEERAAELEASLAPQLTEDEQEYLEMYHEYAEKGEISEKERRRLDKFAAALGISDERKREIE</sequence>
<protein>
    <submittedName>
        <fullName evidence="1">Uncharacterized protein</fullName>
    </submittedName>
</protein>
<evidence type="ECO:0000313" key="2">
    <source>
        <dbReference type="Proteomes" id="UP000199134"/>
    </source>
</evidence>
<dbReference type="CDD" id="cd07177">
    <property type="entry name" value="terB_like"/>
    <property type="match status" value="1"/>
</dbReference>
<accession>A0A1H0D177</accession>
<reference evidence="2" key="1">
    <citation type="submission" date="2016-10" db="EMBL/GenBank/DDBJ databases">
        <authorList>
            <person name="de Groot N.N."/>
        </authorList>
    </citation>
    <scope>NUCLEOTIDE SEQUENCE [LARGE SCALE GENOMIC DNA]</scope>
    <source>
        <strain evidence="2">BP1-145</strain>
    </source>
</reference>
<proteinExistence type="predicted"/>
<organism evidence="1 2">
    <name type="scientific">Prevotella communis</name>
    <dbReference type="NCBI Taxonomy" id="2913614"/>
    <lineage>
        <taxon>Bacteria</taxon>
        <taxon>Pseudomonadati</taxon>
        <taxon>Bacteroidota</taxon>
        <taxon>Bacteroidia</taxon>
        <taxon>Bacteroidales</taxon>
        <taxon>Prevotellaceae</taxon>
        <taxon>Prevotella</taxon>
    </lineage>
</organism>
<name>A0A1H0D177_9BACT</name>
<dbReference type="Proteomes" id="UP000199134">
    <property type="component" value="Unassembled WGS sequence"/>
</dbReference>
<gene>
    <name evidence="1" type="ORF">SAMN04487900_101215</name>
</gene>
<dbReference type="AlphaFoldDB" id="A0A1H0D177"/>
<dbReference type="SUPFAM" id="SSF158682">
    <property type="entry name" value="TerB-like"/>
    <property type="match status" value="1"/>
</dbReference>
<evidence type="ECO:0000313" key="1">
    <source>
        <dbReference type="EMBL" id="SDN63930.1"/>
    </source>
</evidence>
<dbReference type="InterPro" id="IPR029024">
    <property type="entry name" value="TerB-like"/>
</dbReference>
<dbReference type="RefSeq" id="WP_091851140.1">
    <property type="nucleotide sequence ID" value="NZ_FNIW01000001.1"/>
</dbReference>
<dbReference type="EMBL" id="FNIW01000001">
    <property type="protein sequence ID" value="SDN63930.1"/>
    <property type="molecule type" value="Genomic_DNA"/>
</dbReference>
<dbReference type="OrthoDB" id="5175111at2"/>